<dbReference type="InterPro" id="IPR027385">
    <property type="entry name" value="Beta-barrel_OMP"/>
</dbReference>
<keyword evidence="6" id="KW-1185">Reference proteome</keyword>
<dbReference type="EMBL" id="QUSW01000002">
    <property type="protein sequence ID" value="RQP25349.1"/>
    <property type="molecule type" value="Genomic_DNA"/>
</dbReference>
<dbReference type="GO" id="GO:0009279">
    <property type="term" value="C:cell outer membrane"/>
    <property type="evidence" value="ECO:0007669"/>
    <property type="project" value="UniProtKB-SubCell"/>
</dbReference>
<evidence type="ECO:0000313" key="5">
    <source>
        <dbReference type="EMBL" id="RQP25349.1"/>
    </source>
</evidence>
<dbReference type="Gene3D" id="2.30.30.40">
    <property type="entry name" value="SH3 Domains"/>
    <property type="match status" value="1"/>
</dbReference>
<evidence type="ECO:0000256" key="3">
    <source>
        <dbReference type="SAM" id="SignalP"/>
    </source>
</evidence>
<reference evidence="5 6" key="1">
    <citation type="submission" date="2018-08" db="EMBL/GenBank/DDBJ databases">
        <authorList>
            <person name="Khan S.A."/>
            <person name="Jeon C.O."/>
            <person name="Chun B.H."/>
            <person name="Jeong S.E."/>
        </authorList>
    </citation>
    <scope>NUCLEOTIDE SEQUENCE [LARGE SCALE GENOMIC DNA]</scope>
    <source>
        <strain evidence="5 6">S-16</strain>
    </source>
</reference>
<feature type="signal peptide" evidence="3">
    <location>
        <begin position="1"/>
        <end position="26"/>
    </location>
</feature>
<dbReference type="SUPFAM" id="SSF56925">
    <property type="entry name" value="OMPA-like"/>
    <property type="match status" value="1"/>
</dbReference>
<evidence type="ECO:0000259" key="4">
    <source>
        <dbReference type="PROSITE" id="PS51781"/>
    </source>
</evidence>
<feature type="domain" description="SH3b" evidence="4">
    <location>
        <begin position="31"/>
        <end position="96"/>
    </location>
</feature>
<dbReference type="Proteomes" id="UP000267464">
    <property type="component" value="Unassembled WGS sequence"/>
</dbReference>
<accession>A0A3N7JWZ4</accession>
<sequence>MNVRASCLKLLLAGAAALGAMSAAQAADDAPTTEQVKITDPFIELHTGAGRGYPVFHVAARDELITIEMRHTDWYRVRTESGKVGWVHRKQLETTLTTAGGAKTFRDVLVDDYLNRRVQLGASIGRFKAEPMLKLWTAYRLTDTIGLEGTVGQVQGLFSGTNFWHANLTIEPWSDKRLSPYFAVGFGKFKNYPNISLVGAVNTDAKLSNAGIGVRYYLTDRFVLRADYTLYTAFIADTRSGEYKAKTVGLSFFF</sequence>
<dbReference type="Gene3D" id="2.40.160.20">
    <property type="match status" value="1"/>
</dbReference>
<dbReference type="RefSeq" id="WP_124540259.1">
    <property type="nucleotide sequence ID" value="NZ_QUSW01000002.1"/>
</dbReference>
<name>A0A3N7JWZ4_9BURK</name>
<feature type="chain" id="PRO_5017930753" description="SH3b domain-containing protein" evidence="3">
    <location>
        <begin position="27"/>
        <end position="254"/>
    </location>
</feature>
<dbReference type="PROSITE" id="PS51781">
    <property type="entry name" value="SH3B"/>
    <property type="match status" value="1"/>
</dbReference>
<proteinExistence type="predicted"/>
<keyword evidence="2 3" id="KW-0732">Signal</keyword>
<dbReference type="OrthoDB" id="9148835at2"/>
<gene>
    <name evidence="5" type="ORF">DZC73_11030</name>
</gene>
<dbReference type="Pfam" id="PF08239">
    <property type="entry name" value="SH3_3"/>
    <property type="match status" value="1"/>
</dbReference>
<dbReference type="AlphaFoldDB" id="A0A3N7JWZ4"/>
<dbReference type="InterPro" id="IPR003646">
    <property type="entry name" value="SH3-like_bac-type"/>
</dbReference>
<evidence type="ECO:0000313" key="6">
    <source>
        <dbReference type="Proteomes" id="UP000267464"/>
    </source>
</evidence>
<comment type="subcellular location">
    <subcellularLocation>
        <location evidence="1">Cell outer membrane</location>
    </subcellularLocation>
</comment>
<protein>
    <recommendedName>
        <fullName evidence="4">SH3b domain-containing protein</fullName>
    </recommendedName>
</protein>
<evidence type="ECO:0000256" key="1">
    <source>
        <dbReference type="ARBA" id="ARBA00004442"/>
    </source>
</evidence>
<organism evidence="5 6">
    <name type="scientific">Piscinibacter terrae</name>
    <dbReference type="NCBI Taxonomy" id="2496871"/>
    <lineage>
        <taxon>Bacteria</taxon>
        <taxon>Pseudomonadati</taxon>
        <taxon>Pseudomonadota</taxon>
        <taxon>Betaproteobacteria</taxon>
        <taxon>Burkholderiales</taxon>
        <taxon>Sphaerotilaceae</taxon>
        <taxon>Piscinibacter</taxon>
    </lineage>
</organism>
<reference evidence="5 6" key="2">
    <citation type="submission" date="2018-12" db="EMBL/GenBank/DDBJ databases">
        <title>Rhizobacter gummiphilus sp. nov., a rubber-degrading bacterium isolated from the soil of a botanical garden in Japan.</title>
        <authorList>
            <person name="Shunsuke S.S."/>
        </authorList>
    </citation>
    <scope>NUCLEOTIDE SEQUENCE [LARGE SCALE GENOMIC DNA]</scope>
    <source>
        <strain evidence="5 6">S-16</strain>
    </source>
</reference>
<dbReference type="InterPro" id="IPR011250">
    <property type="entry name" value="OMP/PagP_B-barrel"/>
</dbReference>
<comment type="caution">
    <text evidence="5">The sequence shown here is derived from an EMBL/GenBank/DDBJ whole genome shotgun (WGS) entry which is preliminary data.</text>
</comment>
<dbReference type="Pfam" id="PF13505">
    <property type="entry name" value="OMP_b-brl"/>
    <property type="match status" value="1"/>
</dbReference>
<evidence type="ECO:0000256" key="2">
    <source>
        <dbReference type="ARBA" id="ARBA00022729"/>
    </source>
</evidence>